<dbReference type="PATRIC" id="fig|1703770.3.peg.1393"/>
<dbReference type="Pfam" id="PF02811">
    <property type="entry name" value="PHP"/>
    <property type="match status" value="1"/>
</dbReference>
<dbReference type="GO" id="GO:0035312">
    <property type="term" value="F:5'-3' DNA exonuclease activity"/>
    <property type="evidence" value="ECO:0007669"/>
    <property type="project" value="TreeGrafter"/>
</dbReference>
<comment type="caution">
    <text evidence="2">The sequence shown here is derived from an EMBL/GenBank/DDBJ whole genome shotgun (WGS) entry which is preliminary data.</text>
</comment>
<dbReference type="AlphaFoldDB" id="A0A0S7WN54"/>
<gene>
    <name evidence="2" type="ORF">AMJ39_09635</name>
</gene>
<dbReference type="CDD" id="cd07432">
    <property type="entry name" value="PHP_HisPPase"/>
    <property type="match status" value="1"/>
</dbReference>
<proteinExistence type="predicted"/>
<dbReference type="InterPro" id="IPR052018">
    <property type="entry name" value="PHP_domain"/>
</dbReference>
<name>A0A0S7WN54_UNCT6</name>
<dbReference type="InterPro" id="IPR016195">
    <property type="entry name" value="Pol/histidinol_Pase-like"/>
</dbReference>
<accession>A0A0S7WN54</accession>
<dbReference type="SMART" id="SM00481">
    <property type="entry name" value="POLIIIAc"/>
    <property type="match status" value="1"/>
</dbReference>
<dbReference type="GO" id="GO:0004534">
    <property type="term" value="F:5'-3' RNA exonuclease activity"/>
    <property type="evidence" value="ECO:0007669"/>
    <property type="project" value="TreeGrafter"/>
</dbReference>
<dbReference type="InterPro" id="IPR003141">
    <property type="entry name" value="Pol/His_phosphatase_N"/>
</dbReference>
<dbReference type="SUPFAM" id="SSF89550">
    <property type="entry name" value="PHP domain-like"/>
    <property type="match status" value="1"/>
</dbReference>
<organism evidence="2 3">
    <name type="scientific">candidate division TA06 bacterium DG_24</name>
    <dbReference type="NCBI Taxonomy" id="1703770"/>
    <lineage>
        <taxon>Bacteria</taxon>
        <taxon>Bacteria division TA06</taxon>
    </lineage>
</organism>
<dbReference type="STRING" id="1703770.AMJ39_09635"/>
<dbReference type="Gene3D" id="3.20.20.140">
    <property type="entry name" value="Metal-dependent hydrolases"/>
    <property type="match status" value="1"/>
</dbReference>
<evidence type="ECO:0000259" key="1">
    <source>
        <dbReference type="SMART" id="SM00481"/>
    </source>
</evidence>
<dbReference type="InterPro" id="IPR004013">
    <property type="entry name" value="PHP_dom"/>
</dbReference>
<sequence>MMRQLRADLHLHTCLSPCAELEMVPTAIVKQAKCIGLDAIAICDHNSAENVGAVLRAGQRESLTIIPGMEVTTREEVHILGLFADEGQVMRLQERVYENLAGENDPDVFGFQVVVDECDNVVDCTTKLLIGATSFSLEETVRVIHDCGGLAIAAHIDRERFGLVGQLGFIPEGLPLDGVELSPYASFDSWGDLPVVRSSDAHSLNDIGKTSTCFRVAEVTLSEIAMALRGEHGRLVVRG</sequence>
<evidence type="ECO:0000313" key="2">
    <source>
        <dbReference type="EMBL" id="KPJ51600.1"/>
    </source>
</evidence>
<dbReference type="PANTHER" id="PTHR42924">
    <property type="entry name" value="EXONUCLEASE"/>
    <property type="match status" value="1"/>
</dbReference>
<protein>
    <recommendedName>
        <fullName evidence="1">Polymerase/histidinol phosphatase N-terminal domain-containing protein</fullName>
    </recommendedName>
</protein>
<dbReference type="EMBL" id="LIZS01000111">
    <property type="protein sequence ID" value="KPJ51600.1"/>
    <property type="molecule type" value="Genomic_DNA"/>
</dbReference>
<reference evidence="2 3" key="1">
    <citation type="journal article" date="2015" name="Microbiome">
        <title>Genomic resolution of linkages in carbon, nitrogen, and sulfur cycling among widespread estuary sediment bacteria.</title>
        <authorList>
            <person name="Baker B.J."/>
            <person name="Lazar C.S."/>
            <person name="Teske A.P."/>
            <person name="Dick G.J."/>
        </authorList>
    </citation>
    <scope>NUCLEOTIDE SEQUENCE [LARGE SCALE GENOMIC DNA]</scope>
    <source>
        <strain evidence="2">DG_24</strain>
    </source>
</reference>
<feature type="domain" description="Polymerase/histidinol phosphatase N-terminal" evidence="1">
    <location>
        <begin position="7"/>
        <end position="75"/>
    </location>
</feature>
<dbReference type="PANTHER" id="PTHR42924:SF3">
    <property type="entry name" value="POLYMERASE_HISTIDINOL PHOSPHATASE N-TERMINAL DOMAIN-CONTAINING PROTEIN"/>
    <property type="match status" value="1"/>
</dbReference>
<dbReference type="Proteomes" id="UP000052008">
    <property type="component" value="Unassembled WGS sequence"/>
</dbReference>
<evidence type="ECO:0000313" key="3">
    <source>
        <dbReference type="Proteomes" id="UP000052008"/>
    </source>
</evidence>